<accession>F4GKR7</accession>
<organism evidence="1 2">
    <name type="scientific">Parasphaerochaeta coccoides (strain ATCC BAA-1237 / DSM 17374 / SPN1)</name>
    <name type="common">Sphaerochaeta coccoides</name>
    <dbReference type="NCBI Taxonomy" id="760011"/>
    <lineage>
        <taxon>Bacteria</taxon>
        <taxon>Pseudomonadati</taxon>
        <taxon>Spirochaetota</taxon>
        <taxon>Spirochaetia</taxon>
        <taxon>Spirochaetales</taxon>
        <taxon>Sphaerochaetaceae</taxon>
        <taxon>Parasphaerochaeta</taxon>
    </lineage>
</organism>
<gene>
    <name evidence="1" type="ordered locus">Spico_0242</name>
</gene>
<protein>
    <submittedName>
        <fullName evidence="1">Uncharacterized protein</fullName>
    </submittedName>
</protein>
<reference evidence="1 2" key="2">
    <citation type="journal article" date="2012" name="Stand. Genomic Sci.">
        <title>Complete genome sequence of the termite hindgut bacterium Spirochaeta coccoides type strain (SPN1(T)), reclassification in the genus Sphaerochaeta as Sphaerochaeta coccoides comb. nov. and emendations of the family Spirochaetaceae and the genus Sphaerochaeta.</title>
        <authorList>
            <person name="Abt B."/>
            <person name="Han C."/>
            <person name="Scheuner C."/>
            <person name="Lu M."/>
            <person name="Lapidus A."/>
            <person name="Nolan M."/>
            <person name="Lucas S."/>
            <person name="Hammon N."/>
            <person name="Deshpande S."/>
            <person name="Cheng J.F."/>
            <person name="Tapia R."/>
            <person name="Goodwin L.A."/>
            <person name="Pitluck S."/>
            <person name="Liolios K."/>
            <person name="Pagani I."/>
            <person name="Ivanova N."/>
            <person name="Mavromatis K."/>
            <person name="Mikhailova N."/>
            <person name="Huntemann M."/>
            <person name="Pati A."/>
            <person name="Chen A."/>
            <person name="Palaniappan K."/>
            <person name="Land M."/>
            <person name="Hauser L."/>
            <person name="Brambilla E.M."/>
            <person name="Rohde M."/>
            <person name="Spring S."/>
            <person name="Gronow S."/>
            <person name="Goker M."/>
            <person name="Woyke T."/>
            <person name="Bristow J."/>
            <person name="Eisen J.A."/>
            <person name="Markowitz V."/>
            <person name="Hugenholtz P."/>
            <person name="Kyrpides N.C."/>
            <person name="Klenk H.P."/>
            <person name="Detter J.C."/>
        </authorList>
    </citation>
    <scope>NUCLEOTIDE SEQUENCE [LARGE SCALE GENOMIC DNA]</scope>
    <source>
        <strain evidence="2">ATCC BAA-1237 / DSM 17374 / SPN1</strain>
    </source>
</reference>
<evidence type="ECO:0000313" key="2">
    <source>
        <dbReference type="Proteomes" id="UP000007939"/>
    </source>
</evidence>
<dbReference type="EMBL" id="CP002659">
    <property type="protein sequence ID" value="AEC01476.1"/>
    <property type="molecule type" value="Genomic_DNA"/>
</dbReference>
<keyword evidence="2" id="KW-1185">Reference proteome</keyword>
<dbReference type="STRING" id="760011.Spico_0242"/>
<dbReference type="Proteomes" id="UP000007939">
    <property type="component" value="Chromosome"/>
</dbReference>
<name>F4GKR7_PARC1</name>
<dbReference type="AlphaFoldDB" id="F4GKR7"/>
<evidence type="ECO:0000313" key="1">
    <source>
        <dbReference type="EMBL" id="AEC01476.1"/>
    </source>
</evidence>
<dbReference type="HOGENOM" id="CLU_2791782_0_0_12"/>
<dbReference type="KEGG" id="scc:Spico_0242"/>
<proteinExistence type="predicted"/>
<reference evidence="2" key="1">
    <citation type="submission" date="2011-04" db="EMBL/GenBank/DDBJ databases">
        <title>The complete genome of Spirochaeta coccoides DSM 17374.</title>
        <authorList>
            <person name="Lucas S."/>
            <person name="Copeland A."/>
            <person name="Lapidus A."/>
            <person name="Bruce D."/>
            <person name="Goodwin L."/>
            <person name="Pitluck S."/>
            <person name="Peters L."/>
            <person name="Kyrpides N."/>
            <person name="Mavromatis K."/>
            <person name="Pagani I."/>
            <person name="Ivanova N."/>
            <person name="Ovchinnikova G."/>
            <person name="Lu M."/>
            <person name="Detter J.C."/>
            <person name="Tapia R."/>
            <person name="Han C."/>
            <person name="Land M."/>
            <person name="Hauser L."/>
            <person name="Markowitz V."/>
            <person name="Cheng J.-F."/>
            <person name="Hugenholtz P."/>
            <person name="Woyke T."/>
            <person name="Wu D."/>
            <person name="Spring S."/>
            <person name="Schroeder M."/>
            <person name="Brambilla E."/>
            <person name="Klenk H.-P."/>
            <person name="Eisen J.A."/>
        </authorList>
    </citation>
    <scope>NUCLEOTIDE SEQUENCE [LARGE SCALE GENOMIC DNA]</scope>
    <source>
        <strain evidence="2">ATCC BAA-1237 / DSM 17374 / SPN1</strain>
    </source>
</reference>
<sequence>MKGIDSEFSWVRGADKKLDFSILPSFFLSFHFTGRGARLHRPKLLTKMADAYILSFAVKKAKKHPYSF</sequence>